<reference evidence="2 3" key="1">
    <citation type="submission" date="2015-08" db="EMBL/GenBank/DDBJ databases">
        <title>Next Generation Sequencing and Analysis of the Genome of Puccinia sorghi L Schw, the Causal Agent of Maize Common Rust.</title>
        <authorList>
            <person name="Rochi L."/>
            <person name="Burguener G."/>
            <person name="Darino M."/>
            <person name="Turjanski A."/>
            <person name="Kreff E."/>
            <person name="Dieguez M.J."/>
            <person name="Sacco F."/>
        </authorList>
    </citation>
    <scope>NUCLEOTIDE SEQUENCE [LARGE SCALE GENOMIC DNA]</scope>
    <source>
        <strain evidence="2 3">RO10H11247</strain>
    </source>
</reference>
<evidence type="ECO:0000256" key="1">
    <source>
        <dbReference type="SAM" id="MobiDB-lite"/>
    </source>
</evidence>
<comment type="caution">
    <text evidence="2">The sequence shown here is derived from an EMBL/GenBank/DDBJ whole genome shotgun (WGS) entry which is preliminary data.</text>
</comment>
<evidence type="ECO:0000313" key="2">
    <source>
        <dbReference type="EMBL" id="KNZ56113.1"/>
    </source>
</evidence>
<dbReference type="VEuPathDB" id="FungiDB:VP01_2495g6"/>
<dbReference type="EMBL" id="LAVV01007386">
    <property type="protein sequence ID" value="KNZ56113.1"/>
    <property type="molecule type" value="Genomic_DNA"/>
</dbReference>
<dbReference type="AlphaFoldDB" id="A0A0L6V5S6"/>
<sequence>MISFFLALCSNHSISRPIQRKNRQHFEPIPFTGTKFHTPFSLVPMHSLVPMQQAKMKSLHGLFDCTFKNGPGWLVCRLNYSKFNLGGLHLQTQCCKSGSQLQNLHHQIVSQIQVCVSPSKSARPRLNPPPQTPGVGRSLPTRTQHNPITTQKTTKPPKSSPKHQKPTQLPQTHQKIQQNEPQHHPGLPAIYPTIIDTYSRSKNSDEEDDDKTHFHKTVDGQYLFNLPHLRNLILLARPKEHFQSERKVFFFISSFFFMRLTIKFPQTLNLCKAGLNPSKILGWQKKLFQPGVSFSKDNLDYYTWALHECISALMVSQGASLIAFWLGSTVCLIRITQCMTVDWLTLLQVKDIFKLIRVASKLLRIASKCFDLVASKLIRSASSCFELIQSIFEMLYWRGSIFKVSSRCYIGRSSIFKGFLSTLVAPCSVPECV</sequence>
<keyword evidence="3" id="KW-1185">Reference proteome</keyword>
<protein>
    <submittedName>
        <fullName evidence="2">Uncharacterized protein</fullName>
    </submittedName>
</protein>
<gene>
    <name evidence="2" type="ORF">VP01_2495g6</name>
</gene>
<feature type="region of interest" description="Disordered" evidence="1">
    <location>
        <begin position="120"/>
        <end position="190"/>
    </location>
</feature>
<organism evidence="2 3">
    <name type="scientific">Puccinia sorghi</name>
    <dbReference type="NCBI Taxonomy" id="27349"/>
    <lineage>
        <taxon>Eukaryota</taxon>
        <taxon>Fungi</taxon>
        <taxon>Dikarya</taxon>
        <taxon>Basidiomycota</taxon>
        <taxon>Pucciniomycotina</taxon>
        <taxon>Pucciniomycetes</taxon>
        <taxon>Pucciniales</taxon>
        <taxon>Pucciniaceae</taxon>
        <taxon>Puccinia</taxon>
    </lineage>
</organism>
<dbReference type="Proteomes" id="UP000037035">
    <property type="component" value="Unassembled WGS sequence"/>
</dbReference>
<feature type="compositionally biased region" description="Low complexity" evidence="1">
    <location>
        <begin position="147"/>
        <end position="157"/>
    </location>
</feature>
<evidence type="ECO:0000313" key="3">
    <source>
        <dbReference type="Proteomes" id="UP000037035"/>
    </source>
</evidence>
<name>A0A0L6V5S6_9BASI</name>
<proteinExistence type="predicted"/>
<accession>A0A0L6V5S6</accession>
<feature type="compositionally biased region" description="Polar residues" evidence="1">
    <location>
        <begin position="169"/>
        <end position="180"/>
    </location>
</feature>